<keyword evidence="2" id="KW-0808">Transferase</keyword>
<feature type="domain" description="DUF4032" evidence="1">
    <location>
        <begin position="251"/>
        <end position="410"/>
    </location>
</feature>
<sequence length="427" mass="47751">MASATILTAPMGCRRPRTDGMLNNVHITSALTDPALLDLPWETPLAQWPADWLVALPRGISRHVVRFVRLGEVVYAVKETGQRVADKEYGLLRGLERLDAPAVAAVAIVYDRKSDDGEPLEPALITRHLQFSLPYRALFSHTLRPDTMNRLLDALAALLVRLHLAGFFWGDCSLSNTLFRRDAGAFAAYLVDAETGALHNQLSAGQRDEDLELARVNIFGEALDLEAGGYLHPSIDPEWVSEQVVERYQGLWHEITYEQVIGRRERHKLESRIRRLNDLGFDVAEMSMSTTEAGDAYRVRPKVVDSGHHARRLQQLTGLDAEENQARILLNDLDTYRAANGIHDEQIAAARWLTDVFEPIVGAVPAELRGKLEPTELYHQLLDHRWYMSEEAGLDVGMHIALISFLDNVLAHKPDEQAVLGEDVAAS</sequence>
<dbReference type="GO" id="GO:0016301">
    <property type="term" value="F:kinase activity"/>
    <property type="evidence" value="ECO:0007669"/>
    <property type="project" value="UniProtKB-KW"/>
</dbReference>
<dbReference type="InterPro" id="IPR011009">
    <property type="entry name" value="Kinase-like_dom_sf"/>
</dbReference>
<protein>
    <submittedName>
        <fullName evidence="2">LPS kinase</fullName>
    </submittedName>
</protein>
<gene>
    <name evidence="2" type="ORF">Athai_02510</name>
</gene>
<organism evidence="2 3">
    <name type="scientific">Actinocatenispora thailandica</name>
    <dbReference type="NCBI Taxonomy" id="227318"/>
    <lineage>
        <taxon>Bacteria</taxon>
        <taxon>Bacillati</taxon>
        <taxon>Actinomycetota</taxon>
        <taxon>Actinomycetes</taxon>
        <taxon>Micromonosporales</taxon>
        <taxon>Micromonosporaceae</taxon>
        <taxon>Actinocatenispora</taxon>
    </lineage>
</organism>
<dbReference type="EMBL" id="AP023355">
    <property type="protein sequence ID" value="BCJ32748.1"/>
    <property type="molecule type" value="Genomic_DNA"/>
</dbReference>
<name>A0A7R7HUL4_9ACTN</name>
<reference evidence="2 3" key="1">
    <citation type="submission" date="2020-08" db="EMBL/GenBank/DDBJ databases">
        <title>Whole genome shotgun sequence of Actinocatenispora thailandica NBRC 105041.</title>
        <authorList>
            <person name="Komaki H."/>
            <person name="Tamura T."/>
        </authorList>
    </citation>
    <scope>NUCLEOTIDE SEQUENCE [LARGE SCALE GENOMIC DNA]</scope>
    <source>
        <strain evidence="2 3">NBRC 105041</strain>
    </source>
</reference>
<dbReference type="Pfam" id="PF06293">
    <property type="entry name" value="Kdo"/>
    <property type="match status" value="1"/>
</dbReference>
<proteinExistence type="predicted"/>
<dbReference type="AlphaFoldDB" id="A0A7R7HUL4"/>
<dbReference type="InterPro" id="IPR025111">
    <property type="entry name" value="DUF4032"/>
</dbReference>
<evidence type="ECO:0000313" key="3">
    <source>
        <dbReference type="Proteomes" id="UP000611640"/>
    </source>
</evidence>
<dbReference type="KEGG" id="atl:Athai_02510"/>
<dbReference type="Proteomes" id="UP000611640">
    <property type="component" value="Chromosome"/>
</dbReference>
<accession>A0A7R7HUL4</accession>
<evidence type="ECO:0000259" key="1">
    <source>
        <dbReference type="Pfam" id="PF13224"/>
    </source>
</evidence>
<evidence type="ECO:0000313" key="2">
    <source>
        <dbReference type="EMBL" id="BCJ32748.1"/>
    </source>
</evidence>
<dbReference type="Pfam" id="PF13224">
    <property type="entry name" value="DUF4032"/>
    <property type="match status" value="1"/>
</dbReference>
<keyword evidence="3" id="KW-1185">Reference proteome</keyword>
<dbReference type="SUPFAM" id="SSF56112">
    <property type="entry name" value="Protein kinase-like (PK-like)"/>
    <property type="match status" value="1"/>
</dbReference>
<keyword evidence="2" id="KW-0418">Kinase</keyword>